<dbReference type="Gene3D" id="2.20.230.30">
    <property type="match status" value="3"/>
</dbReference>
<proteinExistence type="predicted"/>
<comment type="caution">
    <text evidence="4">The sequence shown here is derived from an EMBL/GenBank/DDBJ whole genome shotgun (WGS) entry which is preliminary data.</text>
</comment>
<dbReference type="Gene3D" id="2.20.230.10">
    <property type="entry name" value="Resuscitation-promoting factor rpfb"/>
    <property type="match status" value="10"/>
</dbReference>
<feature type="domain" description="G5" evidence="3">
    <location>
        <begin position="1886"/>
        <end position="1961"/>
    </location>
</feature>
<evidence type="ECO:0000256" key="1">
    <source>
        <dbReference type="ARBA" id="ARBA00022729"/>
    </source>
</evidence>
<feature type="domain" description="G5" evidence="3">
    <location>
        <begin position="1421"/>
        <end position="1497"/>
    </location>
</feature>
<dbReference type="OrthoDB" id="3268481at2"/>
<dbReference type="eggNOG" id="COG3583">
    <property type="taxonomic scope" value="Bacteria"/>
</dbReference>
<reference evidence="4 5" key="1">
    <citation type="submission" date="2012-01" db="EMBL/GenBank/DDBJ databases">
        <title>The Genome Sequence of Helcococcus kunzii ATCC 51366.</title>
        <authorList>
            <consortium name="The Broad Institute Genome Sequencing Platform"/>
            <person name="Earl A."/>
            <person name="Ward D."/>
            <person name="Feldgarden M."/>
            <person name="Gevers D."/>
            <person name="Huys G."/>
            <person name="Young S.K."/>
            <person name="Zeng Q."/>
            <person name="Gargeya S."/>
            <person name="Fitzgerald M."/>
            <person name="Haas B."/>
            <person name="Abouelleil A."/>
            <person name="Alvarado L."/>
            <person name="Arachchi H.M."/>
            <person name="Berlin A."/>
            <person name="Chapman S.B."/>
            <person name="Gearin G."/>
            <person name="Goldberg J."/>
            <person name="Griggs A."/>
            <person name="Gujja S."/>
            <person name="Hansen M."/>
            <person name="Heiman D."/>
            <person name="Howarth C."/>
            <person name="Larimer J."/>
            <person name="Lui A."/>
            <person name="MacDonald P.J.P."/>
            <person name="McCowen C."/>
            <person name="Montmayeur A."/>
            <person name="Murphy C."/>
            <person name="Neiman D."/>
            <person name="Pearson M."/>
            <person name="Priest M."/>
            <person name="Roberts A."/>
            <person name="Saif S."/>
            <person name="Shea T."/>
            <person name="Sisk P."/>
            <person name="Stolte C."/>
            <person name="Sykes S."/>
            <person name="Wortman J."/>
            <person name="Nusbaum C."/>
            <person name="Birren B."/>
        </authorList>
    </citation>
    <scope>NUCLEOTIDE SEQUENCE [LARGE SCALE GENOMIC DNA]</scope>
    <source>
        <strain evidence="4 5">ATCC 51366</strain>
    </source>
</reference>
<feature type="domain" description="G5" evidence="3">
    <location>
        <begin position="1572"/>
        <end position="1654"/>
    </location>
</feature>
<feature type="domain" description="G5" evidence="3">
    <location>
        <begin position="808"/>
        <end position="889"/>
    </location>
</feature>
<accession>H3NQ40</accession>
<feature type="domain" description="G5" evidence="3">
    <location>
        <begin position="1120"/>
        <end position="1201"/>
    </location>
</feature>
<feature type="compositionally biased region" description="Polar residues" evidence="2">
    <location>
        <begin position="1849"/>
        <end position="1859"/>
    </location>
</feature>
<feature type="domain" description="G5" evidence="3">
    <location>
        <begin position="885"/>
        <end position="967"/>
    </location>
</feature>
<feature type="non-terminal residue" evidence="4">
    <location>
        <position position="2001"/>
    </location>
</feature>
<evidence type="ECO:0000313" key="4">
    <source>
        <dbReference type="EMBL" id="EHR32520.1"/>
    </source>
</evidence>
<feature type="region of interest" description="Disordered" evidence="2">
    <location>
        <begin position="1840"/>
        <end position="1873"/>
    </location>
</feature>
<feature type="region of interest" description="Disordered" evidence="2">
    <location>
        <begin position="1969"/>
        <end position="2001"/>
    </location>
</feature>
<feature type="domain" description="G5" evidence="3">
    <location>
        <begin position="1344"/>
        <end position="1424"/>
    </location>
</feature>
<dbReference type="SMART" id="SM01208">
    <property type="entry name" value="G5"/>
    <property type="match status" value="15"/>
</dbReference>
<dbReference type="HOGENOM" id="CLU_231418_0_0_9"/>
<keyword evidence="5" id="KW-1185">Reference proteome</keyword>
<name>H3NQ40_9FIRM</name>
<evidence type="ECO:0000313" key="5">
    <source>
        <dbReference type="Proteomes" id="UP000004191"/>
    </source>
</evidence>
<feature type="compositionally biased region" description="Basic and acidic residues" evidence="2">
    <location>
        <begin position="1863"/>
        <end position="1873"/>
    </location>
</feature>
<sequence length="2001" mass="223351">MKKDSINKRKMLSFFLAFSLIVSFLPINYIEAQTSEPNYAEDEKNVGEYRDTQLTRGDGPTFSTSDRSMDFKDGFRYKTLEPSATSPDKTKWGIEFEFDKDQGQRTYTDFVFTNTGNMATYLNTGNIPSNDVGVKIAEKGDFKEANYKAESEIIIDGIRTQRNLNLYATVKDLEHINSIENENTTIGWKGNYSKDASNQTIKATQGESSSFSFTVNPWPNENDQLSLITLTGSHNEKVFVKGQTLSTNVTVSNLDASARERLVGQVYHPETGQVVPGASAHINDQDKVVIEMPKGAVNDDGSVNKDSIFYKDKSYTGLQNLRVKFFARPRTADEFQAATGEYGVYISTGAGAETISHKGKEVVIDKQGIARYDHYNLIGEFSLNLDDTKYHDQDYIDEDGVKASTSEVSYVRAGIPYIIKNNTQESTDDITDAVGRKHASASLDTSFLDRYNQGKEPEDQWKIESNNSITEIKITPPKSAKALDYMPFSIRYTYTNGSVDVHKVSLIVKESGNNIPQYYSQVLYPTETETSIPHLSIKAEDQEKRRPVEYTIEKDTYTDDHGNEWTASIDTESGIVTVKPKDAKDFIGGEKLVVPVTAHYVEEKNPEIKFTEEVRAAFVIKQKENLPPRYDAKNGKAGETLTSTPIVKKAGEVDTRTPARYSIEDTEYTDNKGNKWTVSIDEKTGIVTANIPNIKDGDKLDGTIISVPVTAHYLEDGQDVGTREATAQFLASGTNNRIEHTEKVPFDVKVEVNNELPKGEWRYKTVDGVEQKGQAGEVKTTWTIENSKIVDTQEERKDPVYAIIEVGNKDFEGTLEYVDIDPIPFETEVTVDPSLAPNVIEVDQAGKLGEQETKVTRKIKNGEAGEEVRGETTRTKEPVTRKIRVGSNTKGRYKETEIIPFKTEVKKDPSLKKGEWKYAEVDGVQQTGENGLKERTVTIENSLVTEESEYKTIKEPKNAVILVGDEDFTGKVEYIDKDPVPFETEVTIDTNLEPNKIVEDQAGVLGEQETKVTREIKNGEAGEEVRGETIQTKDPVNRKIRIGAKSNGTHEIQEVVEVPFEVEIQFDDSLAPGEQVVSQEGVPGEKTRNTTLTIENGKVINTEEGEFTQTKAPTKKIIKVGRNTEGEVKHVEELPFKYTVNEVNTLKKGEYEIVKPGKVGTKTTTWTIKNSEVVGEPKEVIVESEDAIINVGMGTNTGTHEVVEKVPVPFETIIEFDDNIAPGEQKVSQEGKLGEKTRTNTLTIEDGVVTETKEGEYEQNITPVNRVIKVGRNTEGKVEHKEELPFKYTIQYDPELEAGKYVEETPGRVGERITTWTIKNSEVVGEPKTVETKPVDAVIKVGNKDFTGEFKTTKTEAIEFETEYKVNNELKPGEVKVVQEGKLGEKETLVTHTIVNGQVTESVEGETKQTKDPVKRIVEVGPGTTNGTHTYTSKKPFEVEVRVNPELPKGEYKVVQKGVEGEEEYTITIENSKVTNTSEPKQTKAPVKEIIEVGNADFTGTVEYVDKDPIPFETEVTVDSSLKPGEVVEDQKGELGEQETKVTRAITNGEAGEPSYGKTTVTKEPVNRKIRVGSQTDGQYKETETIPFEIEVRKDPSLKKGEWKYAEVDGVQQKGESGLKERTITIVNSQVTEVSEYKTTREAKNAVILVGDEDFTGEVKHTKDFDIPFEVEVRYNDDLPAGTSKEIQKGEKGSYTIEFKQNIKNGQPDGEMTETELKDKRVEPKKHIIEIGRKVETPENNYSKDVEVEIEYVYDDTKDKGVVETGELIPGKVETKVVDKYNPETGKVEQTVEEVVTKAKQIIVVGTKDLTGKYEYEVTTEIPFEVEVIEDDTLEKGRSVVEQEGKPGNKTTKYEQNIVNGKPEGEAKVLEEKTNEEPIKHIIRVGTKSTEGKVIIESEIPYEVEVVEDSNLEAGKTETRQEGSVGKKVTTVSVEDNKEQSREEVIEKDPVKKIIAIGTKKVCEIPLIPLVPAETKSEEEPKDPETPGEETPREEEPKAPE</sequence>
<evidence type="ECO:0000256" key="2">
    <source>
        <dbReference type="SAM" id="MobiDB-lite"/>
    </source>
</evidence>
<feature type="domain" description="G5" evidence="3">
    <location>
        <begin position="1653"/>
        <end position="1735"/>
    </location>
</feature>
<organism evidence="4 5">
    <name type="scientific">Helcococcus kunzii ATCC 51366</name>
    <dbReference type="NCBI Taxonomy" id="883114"/>
    <lineage>
        <taxon>Bacteria</taxon>
        <taxon>Bacillati</taxon>
        <taxon>Bacillota</taxon>
        <taxon>Tissierellia</taxon>
        <taxon>Tissierellales</taxon>
        <taxon>Peptoniphilaceae</taxon>
        <taxon>Helcococcus</taxon>
    </lineage>
</organism>
<dbReference type="InterPro" id="IPR046774">
    <property type="entry name" value="pAdhesive_10"/>
</dbReference>
<dbReference type="STRING" id="883114.HMPREF9709_01451"/>
<feature type="compositionally biased region" description="Basic and acidic residues" evidence="2">
    <location>
        <begin position="1975"/>
        <end position="2001"/>
    </location>
</feature>
<dbReference type="RefSeq" id="WP_005398966.1">
    <property type="nucleotide sequence ID" value="NZ_JH601088.1"/>
</dbReference>
<dbReference type="PROSITE" id="PS51109">
    <property type="entry name" value="G5"/>
    <property type="match status" value="14"/>
</dbReference>
<keyword evidence="1" id="KW-0732">Signal</keyword>
<dbReference type="Proteomes" id="UP000004191">
    <property type="component" value="Unassembled WGS sequence"/>
</dbReference>
<feature type="domain" description="G5" evidence="3">
    <location>
        <begin position="965"/>
        <end position="1046"/>
    </location>
</feature>
<feature type="domain" description="G5" evidence="3">
    <location>
        <begin position="1194"/>
        <end position="1274"/>
    </location>
</feature>
<feature type="domain" description="G5" evidence="3">
    <location>
        <begin position="1270"/>
        <end position="1345"/>
    </location>
</feature>
<dbReference type="EMBL" id="AGEI01000028">
    <property type="protein sequence ID" value="EHR32520.1"/>
    <property type="molecule type" value="Genomic_DNA"/>
</dbReference>
<protein>
    <recommendedName>
        <fullName evidence="3">G5 domain-containing protein</fullName>
    </recommendedName>
</protein>
<dbReference type="GeneID" id="96999405"/>
<feature type="domain" description="G5" evidence="3">
    <location>
        <begin position="1807"/>
        <end position="1889"/>
    </location>
</feature>
<evidence type="ECO:0000259" key="3">
    <source>
        <dbReference type="PROSITE" id="PS51109"/>
    </source>
</evidence>
<dbReference type="InterPro" id="IPR011098">
    <property type="entry name" value="G5_dom"/>
</dbReference>
<feature type="domain" description="G5" evidence="3">
    <location>
        <begin position="1496"/>
        <end position="1576"/>
    </location>
</feature>
<dbReference type="Pfam" id="PF07501">
    <property type="entry name" value="G5"/>
    <property type="match status" value="14"/>
</dbReference>
<feature type="domain" description="G5" evidence="3">
    <location>
        <begin position="1044"/>
        <end position="1124"/>
    </location>
</feature>
<dbReference type="Pfam" id="PF20592">
    <property type="entry name" value="pAdhesive_10"/>
    <property type="match status" value="1"/>
</dbReference>
<gene>
    <name evidence="4" type="ORF">HMPREF9709_01451</name>
</gene>